<keyword evidence="3" id="KW-0515">Mutator protein</keyword>
<evidence type="ECO:0000256" key="13">
    <source>
        <dbReference type="ARBA" id="ARBA00040794"/>
    </source>
</evidence>
<evidence type="ECO:0000259" key="17">
    <source>
        <dbReference type="PROSITE" id="PS51462"/>
    </source>
</evidence>
<dbReference type="PANTHER" id="PTHR47707:SF1">
    <property type="entry name" value="NUDIX HYDROLASE FAMILY PROTEIN"/>
    <property type="match status" value="1"/>
</dbReference>
<dbReference type="Gene3D" id="3.90.79.10">
    <property type="entry name" value="Nucleoside Triphosphate Pyrophosphohydrolase"/>
    <property type="match status" value="1"/>
</dbReference>
<keyword evidence="8" id="KW-0460">Magnesium</keyword>
<reference evidence="19" key="1">
    <citation type="journal article" date="2019" name="Int. J. Syst. Evol. Microbiol.">
        <title>The Global Catalogue of Microorganisms (GCM) 10K type strain sequencing project: providing services to taxonomists for standard genome sequencing and annotation.</title>
        <authorList>
            <consortium name="The Broad Institute Genomics Platform"/>
            <consortium name="The Broad Institute Genome Sequencing Center for Infectious Disease"/>
            <person name="Wu L."/>
            <person name="Ma J."/>
        </authorList>
    </citation>
    <scope>NUCLEOTIDE SEQUENCE [LARGE SCALE GENOMIC DNA]</scope>
    <source>
        <strain evidence="19">JCM 18200</strain>
    </source>
</reference>
<evidence type="ECO:0000256" key="14">
    <source>
        <dbReference type="ARBA" id="ARBA00041592"/>
    </source>
</evidence>
<evidence type="ECO:0000256" key="11">
    <source>
        <dbReference type="ARBA" id="ARBA00036904"/>
    </source>
</evidence>
<name>A0ABP9CAZ9_9SPHI</name>
<keyword evidence="7" id="KW-0378">Hydrolase</keyword>
<dbReference type="EMBL" id="BAABIQ010000044">
    <property type="protein sequence ID" value="GAA4807669.1"/>
    <property type="molecule type" value="Genomic_DNA"/>
</dbReference>
<dbReference type="InterPro" id="IPR015797">
    <property type="entry name" value="NUDIX_hydrolase-like_dom_sf"/>
</dbReference>
<keyword evidence="9" id="KW-0234">DNA repair</keyword>
<evidence type="ECO:0000256" key="3">
    <source>
        <dbReference type="ARBA" id="ARBA00022457"/>
    </source>
</evidence>
<accession>A0ABP9CAZ9</accession>
<comment type="catalytic activity">
    <reaction evidence="10">
        <text>8-oxo-dGTP + H2O = 8-oxo-dGMP + diphosphate + H(+)</text>
        <dbReference type="Rhea" id="RHEA:31575"/>
        <dbReference type="ChEBI" id="CHEBI:15377"/>
        <dbReference type="ChEBI" id="CHEBI:15378"/>
        <dbReference type="ChEBI" id="CHEBI:33019"/>
        <dbReference type="ChEBI" id="CHEBI:63224"/>
        <dbReference type="ChEBI" id="CHEBI:77896"/>
        <dbReference type="EC" id="3.6.1.55"/>
    </reaction>
</comment>
<comment type="cofactor">
    <cofactor evidence="1">
        <name>Mg(2+)</name>
        <dbReference type="ChEBI" id="CHEBI:18420"/>
    </cofactor>
</comment>
<evidence type="ECO:0000256" key="4">
    <source>
        <dbReference type="ARBA" id="ARBA00022705"/>
    </source>
</evidence>
<evidence type="ECO:0000256" key="7">
    <source>
        <dbReference type="ARBA" id="ARBA00022801"/>
    </source>
</evidence>
<protein>
    <recommendedName>
        <fullName evidence="13">8-oxo-dGTP diphosphatase</fullName>
        <ecNumber evidence="12">3.6.1.55</ecNumber>
    </recommendedName>
    <alternativeName>
        <fullName evidence="16">7,8-dihydro-8-oxoguanine-triphosphatase</fullName>
    </alternativeName>
    <alternativeName>
        <fullName evidence="15">Mutator protein MutT</fullName>
    </alternativeName>
    <alternativeName>
        <fullName evidence="14">dGTP pyrophosphohydrolase</fullName>
    </alternativeName>
</protein>
<dbReference type="EC" id="3.6.1.55" evidence="12"/>
<evidence type="ECO:0000256" key="2">
    <source>
        <dbReference type="ARBA" id="ARBA00005582"/>
    </source>
</evidence>
<keyword evidence="4" id="KW-0235">DNA replication</keyword>
<comment type="caution">
    <text evidence="18">The sequence shown here is derived from an EMBL/GenBank/DDBJ whole genome shotgun (WGS) entry which is preliminary data.</text>
</comment>
<evidence type="ECO:0000313" key="18">
    <source>
        <dbReference type="EMBL" id="GAA4807669.1"/>
    </source>
</evidence>
<evidence type="ECO:0000256" key="5">
    <source>
        <dbReference type="ARBA" id="ARBA00022723"/>
    </source>
</evidence>
<evidence type="ECO:0000256" key="12">
    <source>
        <dbReference type="ARBA" id="ARBA00038905"/>
    </source>
</evidence>
<keyword evidence="5" id="KW-0479">Metal-binding</keyword>
<dbReference type="InterPro" id="IPR047127">
    <property type="entry name" value="MutT-like"/>
</dbReference>
<evidence type="ECO:0000256" key="10">
    <source>
        <dbReference type="ARBA" id="ARBA00035861"/>
    </source>
</evidence>
<proteinExistence type="inferred from homology"/>
<comment type="similarity">
    <text evidence="2">Belongs to the Nudix hydrolase family.</text>
</comment>
<comment type="catalytic activity">
    <reaction evidence="11">
        <text>8-oxo-GTP + H2O = 8-oxo-GMP + diphosphate + H(+)</text>
        <dbReference type="Rhea" id="RHEA:67616"/>
        <dbReference type="ChEBI" id="CHEBI:15377"/>
        <dbReference type="ChEBI" id="CHEBI:15378"/>
        <dbReference type="ChEBI" id="CHEBI:33019"/>
        <dbReference type="ChEBI" id="CHEBI:143553"/>
        <dbReference type="ChEBI" id="CHEBI:145694"/>
    </reaction>
</comment>
<dbReference type="PROSITE" id="PS51462">
    <property type="entry name" value="NUDIX"/>
    <property type="match status" value="1"/>
</dbReference>
<feature type="domain" description="Nudix hydrolase" evidence="17">
    <location>
        <begin position="2"/>
        <end position="128"/>
    </location>
</feature>
<dbReference type="Proteomes" id="UP001501411">
    <property type="component" value="Unassembled WGS sequence"/>
</dbReference>
<evidence type="ECO:0000256" key="6">
    <source>
        <dbReference type="ARBA" id="ARBA00022763"/>
    </source>
</evidence>
<evidence type="ECO:0000256" key="16">
    <source>
        <dbReference type="ARBA" id="ARBA00042798"/>
    </source>
</evidence>
<evidence type="ECO:0000313" key="19">
    <source>
        <dbReference type="Proteomes" id="UP001501411"/>
    </source>
</evidence>
<dbReference type="SUPFAM" id="SSF55811">
    <property type="entry name" value="Nudix"/>
    <property type="match status" value="1"/>
</dbReference>
<organism evidence="18 19">
    <name type="scientific">Olivibacter ginsenosidimutans</name>
    <dbReference type="NCBI Taxonomy" id="1176537"/>
    <lineage>
        <taxon>Bacteria</taxon>
        <taxon>Pseudomonadati</taxon>
        <taxon>Bacteroidota</taxon>
        <taxon>Sphingobacteriia</taxon>
        <taxon>Sphingobacteriales</taxon>
        <taxon>Sphingobacteriaceae</taxon>
        <taxon>Olivibacter</taxon>
    </lineage>
</organism>
<keyword evidence="19" id="KW-1185">Reference proteome</keyword>
<evidence type="ECO:0000256" key="1">
    <source>
        <dbReference type="ARBA" id="ARBA00001946"/>
    </source>
</evidence>
<dbReference type="Pfam" id="PF00293">
    <property type="entry name" value="NUDIX"/>
    <property type="match status" value="1"/>
</dbReference>
<dbReference type="RefSeq" id="WP_345235092.1">
    <property type="nucleotide sequence ID" value="NZ_BAABIQ010000044.1"/>
</dbReference>
<dbReference type="CDD" id="cd03425">
    <property type="entry name" value="NUDIX_MutT_NudA_like"/>
    <property type="match status" value="1"/>
</dbReference>
<evidence type="ECO:0000256" key="8">
    <source>
        <dbReference type="ARBA" id="ARBA00022842"/>
    </source>
</evidence>
<sequence length="130" mass="15125">MKHYKVVAAVIVHNDEILCVQKGENPYTYLRYKFEFPGGKVEWNEREEDALRREIAEELLLPIVVDHKIAVVHHQYPDFSITLTAYHCYTSTRALTLTEHINAFWLPKDKLETLDWAGADQPIVKCLLTT</sequence>
<keyword evidence="6" id="KW-0227">DNA damage</keyword>
<evidence type="ECO:0000256" key="15">
    <source>
        <dbReference type="ARBA" id="ARBA00041979"/>
    </source>
</evidence>
<dbReference type="PANTHER" id="PTHR47707">
    <property type="entry name" value="8-OXO-DGTP DIPHOSPHATASE"/>
    <property type="match status" value="1"/>
</dbReference>
<gene>
    <name evidence="18" type="ORF">GCM10023231_41120</name>
</gene>
<evidence type="ECO:0000256" key="9">
    <source>
        <dbReference type="ARBA" id="ARBA00023204"/>
    </source>
</evidence>
<dbReference type="InterPro" id="IPR000086">
    <property type="entry name" value="NUDIX_hydrolase_dom"/>
</dbReference>